<dbReference type="PANTHER" id="PTHR23292">
    <property type="entry name" value="LIPOPOLYSACCHARIDE-INDUCED TUMOR NECROSIS FACTOR-ALPHA FACTOR"/>
    <property type="match status" value="1"/>
</dbReference>
<dbReference type="GO" id="GO:0008270">
    <property type="term" value="F:zinc ion binding"/>
    <property type="evidence" value="ECO:0007669"/>
    <property type="project" value="TreeGrafter"/>
</dbReference>
<keyword evidence="3" id="KW-0479">Metal-binding</keyword>
<dbReference type="GO" id="GO:0016020">
    <property type="term" value="C:membrane"/>
    <property type="evidence" value="ECO:0007669"/>
    <property type="project" value="UniProtKB-SubCell"/>
</dbReference>
<organism evidence="8 9">
    <name type="scientific">Cajanus cajan</name>
    <name type="common">Pigeon pea</name>
    <name type="synonym">Cajanus indicus</name>
    <dbReference type="NCBI Taxonomy" id="3821"/>
    <lineage>
        <taxon>Eukaryota</taxon>
        <taxon>Viridiplantae</taxon>
        <taxon>Streptophyta</taxon>
        <taxon>Embryophyta</taxon>
        <taxon>Tracheophyta</taxon>
        <taxon>Spermatophyta</taxon>
        <taxon>Magnoliopsida</taxon>
        <taxon>eudicotyledons</taxon>
        <taxon>Gunneridae</taxon>
        <taxon>Pentapetalae</taxon>
        <taxon>rosids</taxon>
        <taxon>fabids</taxon>
        <taxon>Fabales</taxon>
        <taxon>Fabaceae</taxon>
        <taxon>Papilionoideae</taxon>
        <taxon>50 kb inversion clade</taxon>
        <taxon>NPAAA clade</taxon>
        <taxon>indigoferoid/millettioid clade</taxon>
        <taxon>Phaseoleae</taxon>
        <taxon>Cajanus</taxon>
    </lineage>
</organism>
<gene>
    <name evidence="8" type="ORF">KK1_019640</name>
</gene>
<dbReference type="InterPro" id="IPR037519">
    <property type="entry name" value="LITAF_fam"/>
</dbReference>
<comment type="similarity">
    <text evidence="2">Belongs to the CDIP1/LITAF family.</text>
</comment>
<dbReference type="Gramene" id="C.cajan_19085.t">
    <property type="protein sequence ID" value="C.cajan_19085.t"/>
    <property type="gene ID" value="C.cajan_19085"/>
</dbReference>
<evidence type="ECO:0000256" key="4">
    <source>
        <dbReference type="ARBA" id="ARBA00022833"/>
    </source>
</evidence>
<keyword evidence="6" id="KW-1133">Transmembrane helix</keyword>
<keyword evidence="4" id="KW-0862">Zinc</keyword>
<feature type="transmembrane region" description="Helical" evidence="6">
    <location>
        <begin position="71"/>
        <end position="89"/>
    </location>
</feature>
<dbReference type="EMBL" id="CM003609">
    <property type="protein sequence ID" value="KYP65024.1"/>
    <property type="molecule type" value="Genomic_DNA"/>
</dbReference>
<keyword evidence="6" id="KW-0812">Transmembrane</keyword>
<evidence type="ECO:0000313" key="8">
    <source>
        <dbReference type="EMBL" id="KYP65024.1"/>
    </source>
</evidence>
<comment type="subcellular location">
    <subcellularLocation>
        <location evidence="1">Membrane</location>
        <topology evidence="1">Peripheral membrane protein</topology>
    </subcellularLocation>
</comment>
<evidence type="ECO:0000256" key="6">
    <source>
        <dbReference type="SAM" id="Phobius"/>
    </source>
</evidence>
<evidence type="ECO:0000256" key="2">
    <source>
        <dbReference type="ARBA" id="ARBA00005975"/>
    </source>
</evidence>
<dbReference type="OMA" id="WIQESFA"/>
<evidence type="ECO:0000256" key="5">
    <source>
        <dbReference type="ARBA" id="ARBA00023136"/>
    </source>
</evidence>
<sequence>MEKKEEEVEGVAGYYGGENEYQRGVIPPNAVVGVPKGIPIQQTIYRDTPAPFNCPYCGTTGLTTLRSKPSLAAFVGCLIPMMLGVCFLCPSMDCLWHKYHYCPNPKCQQKVAEFQKSDPCAVMDPVHWTQESFAFSS</sequence>
<proteinExistence type="inferred from homology"/>
<feature type="domain" description="LITAF" evidence="7">
    <location>
        <begin position="34"/>
        <end position="116"/>
    </location>
</feature>
<keyword evidence="9" id="KW-1185">Reference proteome</keyword>
<dbReference type="Pfam" id="PF10601">
    <property type="entry name" value="zf-LITAF-like"/>
    <property type="match status" value="1"/>
</dbReference>
<dbReference type="InterPro" id="IPR006629">
    <property type="entry name" value="LITAF"/>
</dbReference>
<evidence type="ECO:0000256" key="1">
    <source>
        <dbReference type="ARBA" id="ARBA00004170"/>
    </source>
</evidence>
<evidence type="ECO:0000313" key="9">
    <source>
        <dbReference type="Proteomes" id="UP000075243"/>
    </source>
</evidence>
<evidence type="ECO:0000259" key="7">
    <source>
        <dbReference type="PROSITE" id="PS51837"/>
    </source>
</evidence>
<dbReference type="PROSITE" id="PS51837">
    <property type="entry name" value="LITAF"/>
    <property type="match status" value="1"/>
</dbReference>
<keyword evidence="5 6" id="KW-0472">Membrane</keyword>
<dbReference type="STRING" id="3821.A0A151TDB5"/>
<dbReference type="SMART" id="SM00714">
    <property type="entry name" value="LITAF"/>
    <property type="match status" value="1"/>
</dbReference>
<reference evidence="8 9" key="1">
    <citation type="journal article" date="2012" name="Nat. Biotechnol.">
        <title>Draft genome sequence of pigeonpea (Cajanus cajan), an orphan legume crop of resource-poor farmers.</title>
        <authorList>
            <person name="Varshney R.K."/>
            <person name="Chen W."/>
            <person name="Li Y."/>
            <person name="Bharti A.K."/>
            <person name="Saxena R.K."/>
            <person name="Schlueter J.A."/>
            <person name="Donoghue M.T."/>
            <person name="Azam S."/>
            <person name="Fan G."/>
            <person name="Whaley A.M."/>
            <person name="Farmer A.D."/>
            <person name="Sheridan J."/>
            <person name="Iwata A."/>
            <person name="Tuteja R."/>
            <person name="Penmetsa R.V."/>
            <person name="Wu W."/>
            <person name="Upadhyaya H.D."/>
            <person name="Yang S.P."/>
            <person name="Shah T."/>
            <person name="Saxena K.B."/>
            <person name="Michael T."/>
            <person name="McCombie W.R."/>
            <person name="Yang B."/>
            <person name="Zhang G."/>
            <person name="Yang H."/>
            <person name="Wang J."/>
            <person name="Spillane C."/>
            <person name="Cook D.R."/>
            <person name="May G.D."/>
            <person name="Xu X."/>
            <person name="Jackson S.A."/>
        </authorList>
    </citation>
    <scope>NUCLEOTIDE SEQUENCE [LARGE SCALE GENOMIC DNA]</scope>
    <source>
        <strain evidence="9">cv. Asha</strain>
    </source>
</reference>
<dbReference type="Proteomes" id="UP000075243">
    <property type="component" value="Chromosome 7"/>
</dbReference>
<protein>
    <recommendedName>
        <fullName evidence="7">LITAF domain-containing protein</fullName>
    </recommendedName>
</protein>
<evidence type="ECO:0000256" key="3">
    <source>
        <dbReference type="ARBA" id="ARBA00022723"/>
    </source>
</evidence>
<accession>A0A151TDB5</accession>
<dbReference type="OrthoDB" id="1882956at2759"/>
<dbReference type="AlphaFoldDB" id="A0A151TDB5"/>
<dbReference type="PANTHER" id="PTHR23292:SF6">
    <property type="entry name" value="FI16602P1-RELATED"/>
    <property type="match status" value="1"/>
</dbReference>
<name>A0A151TDB5_CAJCA</name>